<comment type="caution">
    <text evidence="1">The sequence shown here is derived from an EMBL/GenBank/DDBJ whole genome shotgun (WGS) entry which is preliminary data.</text>
</comment>
<dbReference type="EMBL" id="JABEZW010217790">
    <property type="protein sequence ID" value="MBA0785114.1"/>
    <property type="molecule type" value="Genomic_DNA"/>
</dbReference>
<dbReference type="PANTHER" id="PTHR48200:SF1">
    <property type="entry name" value="AMINOTRANSFERASE-LIKE PLANT MOBILE DOMAIN-CONTAINING PROTEIN"/>
    <property type="match status" value="1"/>
</dbReference>
<sequence>MNITGINLILAHPDTKKKVDVFALSIYGLIIFPKALGHIDEAVSDLFDGLDRRKVDKVSYRVFSENYSSLKELTVTPRHDDITEERWIAILQNLQDEDVEWRASWMVLDEILY</sequence>
<feature type="non-terminal residue" evidence="1">
    <location>
        <position position="113"/>
    </location>
</feature>
<evidence type="ECO:0000313" key="2">
    <source>
        <dbReference type="Proteomes" id="UP000593568"/>
    </source>
</evidence>
<name>A0A7J9FJH5_9ROSI</name>
<evidence type="ECO:0000313" key="1">
    <source>
        <dbReference type="EMBL" id="MBA0785114.1"/>
    </source>
</evidence>
<dbReference type="Proteomes" id="UP000593568">
    <property type="component" value="Unassembled WGS sequence"/>
</dbReference>
<protein>
    <submittedName>
        <fullName evidence="1">Uncharacterized protein</fullName>
    </submittedName>
</protein>
<keyword evidence="2" id="KW-1185">Reference proteome</keyword>
<proteinExistence type="predicted"/>
<dbReference type="PANTHER" id="PTHR48200">
    <property type="entry name" value="PROTEIN, PUTATIVE-RELATED"/>
    <property type="match status" value="1"/>
</dbReference>
<dbReference type="AlphaFoldDB" id="A0A7J9FJH5"/>
<gene>
    <name evidence="1" type="ORF">Gotri_026826</name>
</gene>
<accession>A0A7J9FJH5</accession>
<organism evidence="1 2">
    <name type="scientific">Gossypium trilobum</name>
    <dbReference type="NCBI Taxonomy" id="34281"/>
    <lineage>
        <taxon>Eukaryota</taxon>
        <taxon>Viridiplantae</taxon>
        <taxon>Streptophyta</taxon>
        <taxon>Embryophyta</taxon>
        <taxon>Tracheophyta</taxon>
        <taxon>Spermatophyta</taxon>
        <taxon>Magnoliopsida</taxon>
        <taxon>eudicotyledons</taxon>
        <taxon>Gunneridae</taxon>
        <taxon>Pentapetalae</taxon>
        <taxon>rosids</taxon>
        <taxon>malvids</taxon>
        <taxon>Malvales</taxon>
        <taxon>Malvaceae</taxon>
        <taxon>Malvoideae</taxon>
        <taxon>Gossypium</taxon>
    </lineage>
</organism>
<reference evidence="1 2" key="1">
    <citation type="journal article" date="2019" name="Genome Biol. Evol.">
        <title>Insights into the evolution of the New World diploid cottons (Gossypium, subgenus Houzingenia) based on genome sequencing.</title>
        <authorList>
            <person name="Grover C.E."/>
            <person name="Arick M.A. 2nd"/>
            <person name="Thrash A."/>
            <person name="Conover J.L."/>
            <person name="Sanders W.S."/>
            <person name="Peterson D.G."/>
            <person name="Frelichowski J.E."/>
            <person name="Scheffler J.A."/>
            <person name="Scheffler B.E."/>
            <person name="Wendel J.F."/>
        </authorList>
    </citation>
    <scope>NUCLEOTIDE SEQUENCE [LARGE SCALE GENOMIC DNA]</scope>
    <source>
        <strain evidence="1">8</strain>
        <tissue evidence="1">Leaf</tissue>
    </source>
</reference>